<dbReference type="STRING" id="658196.A0A397TF85"/>
<dbReference type="EMBL" id="QKYT01000043">
    <property type="protein sequence ID" value="RIA96592.1"/>
    <property type="molecule type" value="Genomic_DNA"/>
</dbReference>
<dbReference type="InterPro" id="IPR029055">
    <property type="entry name" value="Ntn_hydrolases_N"/>
</dbReference>
<dbReference type="GO" id="GO:0005737">
    <property type="term" value="C:cytoplasm"/>
    <property type="evidence" value="ECO:0007669"/>
    <property type="project" value="UniProtKB-SubCell"/>
</dbReference>
<dbReference type="GO" id="GO:0005634">
    <property type="term" value="C:nucleus"/>
    <property type="evidence" value="ECO:0007669"/>
    <property type="project" value="UniProtKB-SubCell"/>
</dbReference>
<dbReference type="PROSITE" id="PS51476">
    <property type="entry name" value="PROTEASOME_BETA_2"/>
    <property type="match status" value="1"/>
</dbReference>
<name>A0A397TF85_9GLOM</name>
<comment type="subcellular location">
    <subcellularLocation>
        <location evidence="4">Cytoplasm</location>
    </subcellularLocation>
    <subcellularLocation>
        <location evidence="4">Nucleus</location>
    </subcellularLocation>
</comment>
<evidence type="ECO:0000313" key="6">
    <source>
        <dbReference type="Proteomes" id="UP000265703"/>
    </source>
</evidence>
<comment type="caution">
    <text evidence="5">The sequence shown here is derived from an EMBL/GenBank/DDBJ whole genome shotgun (WGS) entry which is preliminary data.</text>
</comment>
<dbReference type="InterPro" id="IPR023333">
    <property type="entry name" value="Proteasome_suB-type"/>
</dbReference>
<reference evidence="5 6" key="1">
    <citation type="submission" date="2018-06" db="EMBL/GenBank/DDBJ databases">
        <title>Comparative genomics reveals the genomic features of Rhizophagus irregularis, R. cerebriforme, R. diaphanum and Gigaspora rosea, and their symbiotic lifestyle signature.</title>
        <authorList>
            <person name="Morin E."/>
            <person name="San Clemente H."/>
            <person name="Chen E.C.H."/>
            <person name="De La Providencia I."/>
            <person name="Hainaut M."/>
            <person name="Kuo A."/>
            <person name="Kohler A."/>
            <person name="Murat C."/>
            <person name="Tang N."/>
            <person name="Roy S."/>
            <person name="Loubradou J."/>
            <person name="Henrissat B."/>
            <person name="Grigoriev I.V."/>
            <person name="Corradi N."/>
            <person name="Roux C."/>
            <person name="Martin F.M."/>
        </authorList>
    </citation>
    <scope>NUCLEOTIDE SEQUENCE [LARGE SCALE GENOMIC DNA]</scope>
    <source>
        <strain evidence="5 6">DAOM 227022</strain>
    </source>
</reference>
<evidence type="ECO:0000313" key="5">
    <source>
        <dbReference type="EMBL" id="RIA96592.1"/>
    </source>
</evidence>
<dbReference type="FunFam" id="3.60.20.10:FF:000014">
    <property type="entry name" value="Proteasome subunit beta type-7"/>
    <property type="match status" value="1"/>
</dbReference>
<dbReference type="Pfam" id="PF00227">
    <property type="entry name" value="Proteasome"/>
    <property type="match status" value="1"/>
</dbReference>
<dbReference type="SUPFAM" id="SSF56235">
    <property type="entry name" value="N-terminal nucleophile aminohydrolases (Ntn hydrolases)"/>
    <property type="match status" value="1"/>
</dbReference>
<evidence type="ECO:0000256" key="2">
    <source>
        <dbReference type="ARBA" id="ARBA00022942"/>
    </source>
</evidence>
<accession>A0A397TF85</accession>
<dbReference type="PIRSF" id="PIRSF001213">
    <property type="entry name" value="Psome_endopept_beta"/>
    <property type="match status" value="1"/>
</dbReference>
<dbReference type="PANTHER" id="PTHR32194">
    <property type="entry name" value="METALLOPROTEASE TLDD"/>
    <property type="match status" value="1"/>
</dbReference>
<dbReference type="Proteomes" id="UP000265703">
    <property type="component" value="Unassembled WGS sequence"/>
</dbReference>
<dbReference type="PANTHER" id="PTHR32194:SF6">
    <property type="entry name" value="PROTEASOME SUBUNIT BETA"/>
    <property type="match status" value="1"/>
</dbReference>
<comment type="similarity">
    <text evidence="4">Belongs to the peptidase T1B family.</text>
</comment>
<dbReference type="OrthoDB" id="10248542at2759"/>
<proteinExistence type="inferred from homology"/>
<keyword evidence="2 4" id="KW-0647">Proteasome</keyword>
<sequence>MDHFPLNWDKLGQENRGKPKNDIFADAITRTQRPIVTGTSVIALKYKDGVMLAADMLASYGSLARFTDVKRLYPVGDFTVLGASGDISDFQYTKHLLDTVMVEEYYTNDGHVLRTQNIYEYLSRVMYNRRSQFNPLWNAYIVGGYNNDEKFLGYVDLLGTTYQSSTIATGFGAYLAQPILRKAVEGKEDTLTEAEAVEILDSCLRVLYYRDARSFNKFQRAKITAEGVEITGPYKVESQWGFAEGIRGYGP</sequence>
<evidence type="ECO:0000256" key="3">
    <source>
        <dbReference type="ARBA" id="ARBA00023242"/>
    </source>
</evidence>
<dbReference type="InterPro" id="IPR001353">
    <property type="entry name" value="Proteasome_sua/b"/>
</dbReference>
<keyword evidence="3 4" id="KW-0539">Nucleus</keyword>
<dbReference type="GO" id="GO:0051603">
    <property type="term" value="P:proteolysis involved in protein catabolic process"/>
    <property type="evidence" value="ECO:0007669"/>
    <property type="project" value="InterPro"/>
</dbReference>
<protein>
    <recommendedName>
        <fullName evidence="4">Proteasome subunit beta</fullName>
    </recommendedName>
</protein>
<comment type="function">
    <text evidence="4">Non-catalytic component of the proteasome.</text>
</comment>
<gene>
    <name evidence="5" type="ORF">C1645_796133</name>
</gene>
<dbReference type="InterPro" id="IPR016050">
    <property type="entry name" value="Proteasome_bsu_CS"/>
</dbReference>
<keyword evidence="1 4" id="KW-0963">Cytoplasm</keyword>
<dbReference type="InterPro" id="IPR016295">
    <property type="entry name" value="Proteasome_beta4"/>
</dbReference>
<organism evidence="5 6">
    <name type="scientific">Glomus cerebriforme</name>
    <dbReference type="NCBI Taxonomy" id="658196"/>
    <lineage>
        <taxon>Eukaryota</taxon>
        <taxon>Fungi</taxon>
        <taxon>Fungi incertae sedis</taxon>
        <taxon>Mucoromycota</taxon>
        <taxon>Glomeromycotina</taxon>
        <taxon>Glomeromycetes</taxon>
        <taxon>Glomerales</taxon>
        <taxon>Glomeraceae</taxon>
        <taxon>Glomus</taxon>
    </lineage>
</organism>
<dbReference type="GO" id="GO:0019774">
    <property type="term" value="C:proteasome core complex, beta-subunit complex"/>
    <property type="evidence" value="ECO:0007669"/>
    <property type="project" value="UniProtKB-UniRule"/>
</dbReference>
<evidence type="ECO:0000256" key="4">
    <source>
        <dbReference type="PIRNR" id="PIRNR001213"/>
    </source>
</evidence>
<dbReference type="CDD" id="cd03760">
    <property type="entry name" value="proteasome_beta_type_4"/>
    <property type="match status" value="1"/>
</dbReference>
<dbReference type="Gene3D" id="3.60.20.10">
    <property type="entry name" value="Glutamine Phosphoribosylpyrophosphate, subunit 1, domain 1"/>
    <property type="match status" value="1"/>
</dbReference>
<evidence type="ECO:0000256" key="1">
    <source>
        <dbReference type="ARBA" id="ARBA00022490"/>
    </source>
</evidence>
<keyword evidence="6" id="KW-1185">Reference proteome</keyword>
<dbReference type="AlphaFoldDB" id="A0A397TF85"/>
<dbReference type="PROSITE" id="PS00854">
    <property type="entry name" value="PROTEASOME_BETA_1"/>
    <property type="match status" value="1"/>
</dbReference>